<dbReference type="RefSeq" id="WP_343877906.1">
    <property type="nucleotide sequence ID" value="NZ_BAAAIJ010000007.1"/>
</dbReference>
<reference evidence="3" key="1">
    <citation type="journal article" date="2019" name="Int. J. Syst. Evol. Microbiol.">
        <title>The Global Catalogue of Microorganisms (GCM) 10K type strain sequencing project: providing services to taxonomists for standard genome sequencing and annotation.</title>
        <authorList>
            <consortium name="The Broad Institute Genomics Platform"/>
            <consortium name="The Broad Institute Genome Sequencing Center for Infectious Disease"/>
            <person name="Wu L."/>
            <person name="Ma J."/>
        </authorList>
    </citation>
    <scope>NUCLEOTIDE SEQUENCE [LARGE SCALE GENOMIC DNA]</scope>
    <source>
        <strain evidence="3">JCM 11496</strain>
    </source>
</reference>
<gene>
    <name evidence="2" type="ORF">ACFSFX_03445</name>
</gene>
<dbReference type="InterPro" id="IPR010093">
    <property type="entry name" value="SinI_DNA-bd"/>
</dbReference>
<dbReference type="NCBIfam" id="TIGR01764">
    <property type="entry name" value="excise"/>
    <property type="match status" value="1"/>
</dbReference>
<feature type="domain" description="Helix-turn-helix" evidence="1">
    <location>
        <begin position="71"/>
        <end position="119"/>
    </location>
</feature>
<dbReference type="SUPFAM" id="SSF46955">
    <property type="entry name" value="Putative DNA-binding domain"/>
    <property type="match status" value="1"/>
</dbReference>
<organism evidence="2 3">
    <name type="scientific">Arthrobacter flavus</name>
    <dbReference type="NCBI Taxonomy" id="95172"/>
    <lineage>
        <taxon>Bacteria</taxon>
        <taxon>Bacillati</taxon>
        <taxon>Actinomycetota</taxon>
        <taxon>Actinomycetes</taxon>
        <taxon>Micrococcales</taxon>
        <taxon>Micrococcaceae</taxon>
        <taxon>Arthrobacter</taxon>
    </lineage>
</organism>
<dbReference type="Pfam" id="PF12728">
    <property type="entry name" value="HTH_17"/>
    <property type="match status" value="1"/>
</dbReference>
<protein>
    <submittedName>
        <fullName evidence="2">Helix-turn-helix domain-containing protein</fullName>
    </submittedName>
</protein>
<evidence type="ECO:0000313" key="3">
    <source>
        <dbReference type="Proteomes" id="UP001597307"/>
    </source>
</evidence>
<accession>A0ABW4Q515</accession>
<name>A0ABW4Q515_9MICC</name>
<comment type="caution">
    <text evidence="2">The sequence shown here is derived from an EMBL/GenBank/DDBJ whole genome shotgun (WGS) entry which is preliminary data.</text>
</comment>
<dbReference type="InterPro" id="IPR009061">
    <property type="entry name" value="DNA-bd_dom_put_sf"/>
</dbReference>
<evidence type="ECO:0000313" key="2">
    <source>
        <dbReference type="EMBL" id="MFD1845650.1"/>
    </source>
</evidence>
<sequence>MVIRSPHTTESLRPAEAAALTRALAENADVTVFVDGTSVKLSSTARDAVVDVLRRLAAGDAVTTTSAAETLTTSQAAAAAGISHTYLRNLTDAGIIPVEYRGTHRRIRSEDIATWLATQKSDKRGEPPRSMSDS</sequence>
<dbReference type="Proteomes" id="UP001597307">
    <property type="component" value="Unassembled WGS sequence"/>
</dbReference>
<proteinExistence type="predicted"/>
<keyword evidence="3" id="KW-1185">Reference proteome</keyword>
<dbReference type="InterPro" id="IPR041657">
    <property type="entry name" value="HTH_17"/>
</dbReference>
<evidence type="ECO:0000259" key="1">
    <source>
        <dbReference type="Pfam" id="PF12728"/>
    </source>
</evidence>
<dbReference type="EMBL" id="JBHUGA010000006">
    <property type="protein sequence ID" value="MFD1845650.1"/>
    <property type="molecule type" value="Genomic_DNA"/>
</dbReference>